<accession>A0ABR7EWA2</accession>
<dbReference type="GO" id="GO:0008168">
    <property type="term" value="F:methyltransferase activity"/>
    <property type="evidence" value="ECO:0007669"/>
    <property type="project" value="UniProtKB-KW"/>
</dbReference>
<dbReference type="InterPro" id="IPR001525">
    <property type="entry name" value="C5_MeTfrase"/>
</dbReference>
<evidence type="ECO:0000256" key="2">
    <source>
        <dbReference type="ARBA" id="ARBA00022603"/>
    </source>
</evidence>
<proteinExistence type="inferred from homology"/>
<keyword evidence="5" id="KW-0680">Restriction system</keyword>
<dbReference type="EMBL" id="JACOOY010000013">
    <property type="protein sequence ID" value="MBC5665634.1"/>
    <property type="molecule type" value="Genomic_DNA"/>
</dbReference>
<evidence type="ECO:0000256" key="5">
    <source>
        <dbReference type="ARBA" id="ARBA00022747"/>
    </source>
</evidence>
<reference evidence="8 9" key="1">
    <citation type="submission" date="2020-08" db="EMBL/GenBank/DDBJ databases">
        <title>Genome public.</title>
        <authorList>
            <person name="Liu C."/>
            <person name="Sun Q."/>
        </authorList>
    </citation>
    <scope>NUCLEOTIDE SEQUENCE [LARGE SCALE GENOMIC DNA]</scope>
    <source>
        <strain evidence="8 9">NSJ-36</strain>
    </source>
</reference>
<evidence type="ECO:0000256" key="1">
    <source>
        <dbReference type="ARBA" id="ARBA00011975"/>
    </source>
</evidence>
<sequence length="438" mass="49298">MMNIEFLQKYAMTGIWETEDLRSYKTDLLLMAQQEQKKFKPLKKEMYSGNKIQIIDFFSGAGGTSLGFAAVNDIIPIFDFLGGCDINKFSAESYAHNFDTPVINRDIIELAEDKEELIKVLDTIGYDKMKPTILIGCAPCQGFTSHRKKHWNEEDDHRNNLVNVFADIVSFIQPIAFVMENVPEFLSNRYWKYFYAAKNRYEQEGYIVKENIYNAASFGVPQERFRSVVIGMKKEFILPEGYLEPKNYKTVREAIGALKPVAAGVADPSDPMHKSAAHKKSTIAVLKQVPHDGGNRPAGVGPACLDRTKGFSDTYGRLYWDRPSITITHYARNPASGRYTHPEQDRGLTAREAALLQSFPIGFEFLGKSDDVYRQIGEAVPPLFSAGIAIDMLIEILSVEPTKQQLKEGPQSIEKPVSSSYSSVIAGIKTKRKEELYG</sequence>
<dbReference type="Gene3D" id="3.40.50.150">
    <property type="entry name" value="Vaccinia Virus protein VP39"/>
    <property type="match status" value="1"/>
</dbReference>
<evidence type="ECO:0000256" key="6">
    <source>
        <dbReference type="PROSITE-ProRule" id="PRU01016"/>
    </source>
</evidence>
<dbReference type="Pfam" id="PF00145">
    <property type="entry name" value="DNA_methylase"/>
    <property type="match status" value="1"/>
</dbReference>
<evidence type="ECO:0000256" key="3">
    <source>
        <dbReference type="ARBA" id="ARBA00022679"/>
    </source>
</evidence>
<dbReference type="SUPFAM" id="SSF53335">
    <property type="entry name" value="S-adenosyl-L-methionine-dependent methyltransferases"/>
    <property type="match status" value="1"/>
</dbReference>
<dbReference type="PANTHER" id="PTHR10629:SF52">
    <property type="entry name" value="DNA (CYTOSINE-5)-METHYLTRANSFERASE 1"/>
    <property type="match status" value="1"/>
</dbReference>
<keyword evidence="4 6" id="KW-0949">S-adenosyl-L-methionine</keyword>
<dbReference type="NCBIfam" id="TIGR00675">
    <property type="entry name" value="dcm"/>
    <property type="match status" value="1"/>
</dbReference>
<evidence type="ECO:0000256" key="4">
    <source>
        <dbReference type="ARBA" id="ARBA00022691"/>
    </source>
</evidence>
<comment type="similarity">
    <text evidence="6 7">Belongs to the class I-like SAM-binding methyltransferase superfamily. C5-methyltransferase family.</text>
</comment>
<feature type="active site" evidence="6">
    <location>
        <position position="140"/>
    </location>
</feature>
<name>A0ABR7EWA2_9FIRM</name>
<dbReference type="GO" id="GO:0032259">
    <property type="term" value="P:methylation"/>
    <property type="evidence" value="ECO:0007669"/>
    <property type="project" value="UniProtKB-KW"/>
</dbReference>
<protein>
    <recommendedName>
        <fullName evidence="1">DNA (cytosine-5-)-methyltransferase</fullName>
        <ecNumber evidence="1">2.1.1.37</ecNumber>
    </recommendedName>
</protein>
<dbReference type="PRINTS" id="PR00105">
    <property type="entry name" value="C5METTRFRASE"/>
</dbReference>
<keyword evidence="9" id="KW-1185">Reference proteome</keyword>
<comment type="caution">
    <text evidence="8">The sequence shown here is derived from an EMBL/GenBank/DDBJ whole genome shotgun (WGS) entry which is preliminary data.</text>
</comment>
<dbReference type="InterPro" id="IPR050390">
    <property type="entry name" value="C5-Methyltransferase"/>
</dbReference>
<dbReference type="InterPro" id="IPR029063">
    <property type="entry name" value="SAM-dependent_MTases_sf"/>
</dbReference>
<dbReference type="PANTHER" id="PTHR10629">
    <property type="entry name" value="CYTOSINE-SPECIFIC METHYLTRANSFERASE"/>
    <property type="match status" value="1"/>
</dbReference>
<dbReference type="EC" id="2.1.1.37" evidence="1"/>
<dbReference type="RefSeq" id="WP_158565273.1">
    <property type="nucleotide sequence ID" value="NZ_JACOOY010000013.1"/>
</dbReference>
<keyword evidence="3 6" id="KW-0808">Transferase</keyword>
<keyword evidence="2 6" id="KW-0489">Methyltransferase</keyword>
<gene>
    <name evidence="8" type="ORF">H8S07_10200</name>
</gene>
<dbReference type="PROSITE" id="PS51679">
    <property type="entry name" value="SAM_MT_C5"/>
    <property type="match status" value="1"/>
</dbReference>
<evidence type="ECO:0000313" key="8">
    <source>
        <dbReference type="EMBL" id="MBC5665634.1"/>
    </source>
</evidence>
<dbReference type="Gene3D" id="3.90.120.10">
    <property type="entry name" value="DNA Methylase, subunit A, domain 2"/>
    <property type="match status" value="1"/>
</dbReference>
<organism evidence="8 9">
    <name type="scientific">Dorea hominis</name>
    <dbReference type="NCBI Taxonomy" id="2763040"/>
    <lineage>
        <taxon>Bacteria</taxon>
        <taxon>Bacillati</taxon>
        <taxon>Bacillota</taxon>
        <taxon>Clostridia</taxon>
        <taxon>Lachnospirales</taxon>
        <taxon>Lachnospiraceae</taxon>
        <taxon>Dorea</taxon>
    </lineage>
</organism>
<evidence type="ECO:0000313" key="9">
    <source>
        <dbReference type="Proteomes" id="UP000647235"/>
    </source>
</evidence>
<evidence type="ECO:0000256" key="7">
    <source>
        <dbReference type="RuleBase" id="RU000416"/>
    </source>
</evidence>
<dbReference type="Proteomes" id="UP000647235">
    <property type="component" value="Unassembled WGS sequence"/>
</dbReference>